<keyword evidence="6" id="KW-0297">G-protein coupled receptor</keyword>
<feature type="transmembrane region" description="Helical" evidence="10">
    <location>
        <begin position="131"/>
        <end position="152"/>
    </location>
</feature>
<evidence type="ECO:0000313" key="12">
    <source>
        <dbReference type="EMBL" id="CAD7648019.1"/>
    </source>
</evidence>
<keyword evidence="7 10" id="KW-0472">Membrane</keyword>
<evidence type="ECO:0000256" key="1">
    <source>
        <dbReference type="ARBA" id="ARBA00004651"/>
    </source>
</evidence>
<evidence type="ECO:0000256" key="2">
    <source>
        <dbReference type="ARBA" id="ARBA00010663"/>
    </source>
</evidence>
<dbReference type="Gene3D" id="1.20.1070.10">
    <property type="entry name" value="Rhodopsin 7-helix transmembrane proteins"/>
    <property type="match status" value="1"/>
</dbReference>
<proteinExistence type="inferred from homology"/>
<dbReference type="PRINTS" id="PR00237">
    <property type="entry name" value="GPCRRHODOPSN"/>
</dbReference>
<evidence type="ECO:0000256" key="5">
    <source>
        <dbReference type="ARBA" id="ARBA00022989"/>
    </source>
</evidence>
<comment type="similarity">
    <text evidence="2">Belongs to the G-protein coupled receptor 1 family.</text>
</comment>
<evidence type="ECO:0000259" key="11">
    <source>
        <dbReference type="PROSITE" id="PS50262"/>
    </source>
</evidence>
<dbReference type="OrthoDB" id="5975661at2759"/>
<evidence type="ECO:0000256" key="3">
    <source>
        <dbReference type="ARBA" id="ARBA00022475"/>
    </source>
</evidence>
<dbReference type="EMBL" id="OC896392">
    <property type="protein sequence ID" value="CAD7648019.1"/>
    <property type="molecule type" value="Genomic_DNA"/>
</dbReference>
<dbReference type="PANTHER" id="PTHR24248">
    <property type="entry name" value="ADRENERGIC RECEPTOR-RELATED G-PROTEIN COUPLED RECEPTOR"/>
    <property type="match status" value="1"/>
</dbReference>
<dbReference type="PANTHER" id="PTHR24248:SF189">
    <property type="entry name" value="ALPHA2-ADRENERGIC-LIKE OCTOPAMINE RECEPTOR, ISOFORM B"/>
    <property type="match status" value="1"/>
</dbReference>
<evidence type="ECO:0000256" key="9">
    <source>
        <dbReference type="ARBA" id="ARBA00023224"/>
    </source>
</evidence>
<evidence type="ECO:0000256" key="4">
    <source>
        <dbReference type="ARBA" id="ARBA00022692"/>
    </source>
</evidence>
<evidence type="ECO:0000256" key="10">
    <source>
        <dbReference type="SAM" id="Phobius"/>
    </source>
</evidence>
<gene>
    <name evidence="12" type="ORF">OSB1V03_LOCUS21719</name>
</gene>
<feature type="non-terminal residue" evidence="12">
    <location>
        <position position="1"/>
    </location>
</feature>
<keyword evidence="5 10" id="KW-1133">Transmembrane helix</keyword>
<dbReference type="Proteomes" id="UP000759131">
    <property type="component" value="Unassembled WGS sequence"/>
</dbReference>
<feature type="domain" description="G-protein coupled receptors family 1 profile" evidence="11">
    <location>
        <begin position="111"/>
        <end position="178"/>
    </location>
</feature>
<dbReference type="AlphaFoldDB" id="A0A7R9LU99"/>
<dbReference type="PROSITE" id="PS50262">
    <property type="entry name" value="G_PROTEIN_RECEP_F1_2"/>
    <property type="match status" value="1"/>
</dbReference>
<sequence length="178" mass="20095">MDPLFLNAMQNAFNTSRPLNDWSWEVSGLTNDSEYVINMWGNGTNTTLPPPPWSSHTTLIDITTTFNGSADETRVWWNNWQSIPYPSGYSQLSIVALAFFITCIMILIVVGNMLVCIAIATEKSLKPVQNWFIASLAVSDFLLGLVIMPFSLARELMGYWMFGKVWCDIWLALDVLLC</sequence>
<dbReference type="SUPFAM" id="SSF81321">
    <property type="entry name" value="Family A G protein-coupled receptor-like"/>
    <property type="match status" value="1"/>
</dbReference>
<dbReference type="EMBL" id="CAJPIZ010041817">
    <property type="protein sequence ID" value="CAG2121773.1"/>
    <property type="molecule type" value="Genomic_DNA"/>
</dbReference>
<keyword evidence="8" id="KW-0675">Receptor</keyword>
<accession>A0A7R9LU99</accession>
<keyword evidence="9" id="KW-0807">Transducer</keyword>
<name>A0A7R9LU99_9ACAR</name>
<keyword evidence="13" id="KW-1185">Reference proteome</keyword>
<organism evidence="12">
    <name type="scientific">Medioppia subpectinata</name>
    <dbReference type="NCBI Taxonomy" id="1979941"/>
    <lineage>
        <taxon>Eukaryota</taxon>
        <taxon>Metazoa</taxon>
        <taxon>Ecdysozoa</taxon>
        <taxon>Arthropoda</taxon>
        <taxon>Chelicerata</taxon>
        <taxon>Arachnida</taxon>
        <taxon>Acari</taxon>
        <taxon>Acariformes</taxon>
        <taxon>Sarcoptiformes</taxon>
        <taxon>Oribatida</taxon>
        <taxon>Brachypylina</taxon>
        <taxon>Oppioidea</taxon>
        <taxon>Oppiidae</taxon>
        <taxon>Medioppia</taxon>
    </lineage>
</organism>
<keyword evidence="4 10" id="KW-0812">Transmembrane</keyword>
<protein>
    <recommendedName>
        <fullName evidence="11">G-protein coupled receptors family 1 profile domain-containing protein</fullName>
    </recommendedName>
</protein>
<dbReference type="InterPro" id="IPR017452">
    <property type="entry name" value="GPCR_Rhodpsn_7TM"/>
</dbReference>
<keyword evidence="3" id="KW-1003">Cell membrane</keyword>
<dbReference type="Pfam" id="PF00001">
    <property type="entry name" value="7tm_1"/>
    <property type="match status" value="1"/>
</dbReference>
<evidence type="ECO:0000256" key="7">
    <source>
        <dbReference type="ARBA" id="ARBA00023136"/>
    </source>
</evidence>
<reference evidence="12" key="1">
    <citation type="submission" date="2020-11" db="EMBL/GenBank/DDBJ databases">
        <authorList>
            <person name="Tran Van P."/>
        </authorList>
    </citation>
    <scope>NUCLEOTIDE SEQUENCE</scope>
</reference>
<comment type="subcellular location">
    <subcellularLocation>
        <location evidence="1">Cell membrane</location>
        <topology evidence="1">Multi-pass membrane protein</topology>
    </subcellularLocation>
</comment>
<evidence type="ECO:0000256" key="6">
    <source>
        <dbReference type="ARBA" id="ARBA00023040"/>
    </source>
</evidence>
<dbReference type="GO" id="GO:0004930">
    <property type="term" value="F:G protein-coupled receptor activity"/>
    <property type="evidence" value="ECO:0007669"/>
    <property type="project" value="UniProtKB-KW"/>
</dbReference>
<evidence type="ECO:0000313" key="13">
    <source>
        <dbReference type="Proteomes" id="UP000759131"/>
    </source>
</evidence>
<evidence type="ECO:0000256" key="8">
    <source>
        <dbReference type="ARBA" id="ARBA00023170"/>
    </source>
</evidence>
<feature type="transmembrane region" description="Helical" evidence="10">
    <location>
        <begin position="94"/>
        <end position="119"/>
    </location>
</feature>
<dbReference type="InterPro" id="IPR000276">
    <property type="entry name" value="GPCR_Rhodpsn"/>
</dbReference>
<dbReference type="GO" id="GO:0005886">
    <property type="term" value="C:plasma membrane"/>
    <property type="evidence" value="ECO:0007669"/>
    <property type="project" value="UniProtKB-SubCell"/>
</dbReference>